<dbReference type="AlphaFoldDB" id="A0A6B0U8Q9"/>
<sequence length="81" mass="9230">MQTRRVVLVFLLRSPRSCCRATFTRKGKSRAGVVQFPGRAFLWRSLPWLAGEVRTGKCCCDGRWKHNKRVLLALLPLQSGT</sequence>
<evidence type="ECO:0000313" key="1">
    <source>
        <dbReference type="EMBL" id="MXU84516.1"/>
    </source>
</evidence>
<proteinExistence type="predicted"/>
<organism evidence="1">
    <name type="scientific">Ixodes ricinus</name>
    <name type="common">Common tick</name>
    <name type="synonym">Acarus ricinus</name>
    <dbReference type="NCBI Taxonomy" id="34613"/>
    <lineage>
        <taxon>Eukaryota</taxon>
        <taxon>Metazoa</taxon>
        <taxon>Ecdysozoa</taxon>
        <taxon>Arthropoda</taxon>
        <taxon>Chelicerata</taxon>
        <taxon>Arachnida</taxon>
        <taxon>Acari</taxon>
        <taxon>Parasitiformes</taxon>
        <taxon>Ixodida</taxon>
        <taxon>Ixodoidea</taxon>
        <taxon>Ixodidae</taxon>
        <taxon>Ixodinae</taxon>
        <taxon>Ixodes</taxon>
    </lineage>
</organism>
<protein>
    <submittedName>
        <fullName evidence="1">Putative secreted protein</fullName>
    </submittedName>
</protein>
<accession>A0A6B0U8Q9</accession>
<name>A0A6B0U8Q9_IXORI</name>
<reference evidence="1" key="1">
    <citation type="submission" date="2019-12" db="EMBL/GenBank/DDBJ databases">
        <title>An insight into the sialome of adult female Ixodes ricinus ticks feeding for 6 days.</title>
        <authorList>
            <person name="Perner J."/>
            <person name="Ribeiro J.M.C."/>
        </authorList>
    </citation>
    <scope>NUCLEOTIDE SEQUENCE</scope>
    <source>
        <strain evidence="1">Semi-engorged</strain>
        <tissue evidence="1">Salivary glands</tissue>
    </source>
</reference>
<dbReference type="EMBL" id="GIFC01002433">
    <property type="protein sequence ID" value="MXU84516.1"/>
    <property type="molecule type" value="Transcribed_RNA"/>
</dbReference>